<name>A0A1J9QS51_9PEZI</name>
<evidence type="ECO:0000313" key="2">
    <source>
        <dbReference type="EMBL" id="OJD31249.1"/>
    </source>
</evidence>
<protein>
    <submittedName>
        <fullName evidence="2">Uncharacterized protein</fullName>
    </submittedName>
</protein>
<dbReference type="OrthoDB" id="10555510at2759"/>
<evidence type="ECO:0000313" key="3">
    <source>
        <dbReference type="Proteomes" id="UP000183809"/>
    </source>
</evidence>
<keyword evidence="3" id="KW-1185">Reference proteome</keyword>
<feature type="region of interest" description="Disordered" evidence="1">
    <location>
        <begin position="330"/>
        <end position="353"/>
    </location>
</feature>
<dbReference type="RefSeq" id="XP_020127509.1">
    <property type="nucleotide sequence ID" value="XM_020276642.1"/>
</dbReference>
<organism evidence="2 3">
    <name type="scientific">Diplodia corticola</name>
    <dbReference type="NCBI Taxonomy" id="236234"/>
    <lineage>
        <taxon>Eukaryota</taxon>
        <taxon>Fungi</taxon>
        <taxon>Dikarya</taxon>
        <taxon>Ascomycota</taxon>
        <taxon>Pezizomycotina</taxon>
        <taxon>Dothideomycetes</taxon>
        <taxon>Dothideomycetes incertae sedis</taxon>
        <taxon>Botryosphaeriales</taxon>
        <taxon>Botryosphaeriaceae</taxon>
        <taxon>Diplodia</taxon>
    </lineage>
</organism>
<dbReference type="Proteomes" id="UP000183809">
    <property type="component" value="Unassembled WGS sequence"/>
</dbReference>
<dbReference type="GeneID" id="31016903"/>
<evidence type="ECO:0000256" key="1">
    <source>
        <dbReference type="SAM" id="MobiDB-lite"/>
    </source>
</evidence>
<gene>
    <name evidence="2" type="ORF">BKCO1_5000049</name>
</gene>
<proteinExistence type="predicted"/>
<sequence>MSGNHSTSAGEALDTNSEDGRGAITANTSEVMNTNSDDGRDKITAEDLVLIKHQASDAIQGKFKLIYYAHNPKRAMISLRRQRVEKEDFFHNLLTTPTHSITTTPFANAGPWVPRIANKSDLGAIIMNLPHPPTPVPEFFKWSFPDRTIEVLTLWHSGERQRLNRIATAILQDERNARFNNPAAPARDPNAKSALDALGQPELHQHEVRGANGFALLHPVPIFVRGARYQHVRTSLPKLDDYGNYSGRGGAKPATSSDEDVDDDVHVAVHDQHAQLVLYYVDDLDRSHLDKMRASGHHAYLVARSKARECQDIGLDGLDSDEYEYVSDTAASTATGSSNGEERKMTMKKNGNSSANRSALADIAFKVWLQETCDPDAATPVDITTMAQSLMRDRVEAGEGGGCRIPKDVIAAGRVKKLVHPDLRDGVDIDWSDGGAVRKYNRWVVDFLVGKGVEFDDGYSDGERKALMEIVGMPMPKGVDDKLPSVALDNGGRLSPLLPLERLLITMVRKNPEEVAAFFVGDEDEDKVVDEMEDKMEWRGMTWVEVAEQYNALWHGSSVVNGFKHRGLWPRRKRTVDELKSQAGAISSKKSSK</sequence>
<feature type="region of interest" description="Disordered" evidence="1">
    <location>
        <begin position="1"/>
        <end position="39"/>
    </location>
</feature>
<comment type="caution">
    <text evidence="2">The sequence shown here is derived from an EMBL/GenBank/DDBJ whole genome shotgun (WGS) entry which is preliminary data.</text>
</comment>
<dbReference type="EMBL" id="MNUE01000050">
    <property type="protein sequence ID" value="OJD31249.1"/>
    <property type="molecule type" value="Genomic_DNA"/>
</dbReference>
<feature type="compositionally biased region" description="Polar residues" evidence="1">
    <location>
        <begin position="25"/>
        <end position="36"/>
    </location>
</feature>
<reference evidence="2 3" key="1">
    <citation type="submission" date="2016-10" db="EMBL/GenBank/DDBJ databases">
        <title>Proteomics and genomics reveal pathogen-plant mechanisms compatible with a hemibiotrophic lifestyle of Diplodia corticola.</title>
        <authorList>
            <person name="Fernandes I."/>
            <person name="De Jonge R."/>
            <person name="Van De Peer Y."/>
            <person name="Devreese B."/>
            <person name="Alves A."/>
            <person name="Esteves A.C."/>
        </authorList>
    </citation>
    <scope>NUCLEOTIDE SEQUENCE [LARGE SCALE GENOMIC DNA]</scope>
    <source>
        <strain evidence="2 3">CBS 112549</strain>
    </source>
</reference>
<accession>A0A1J9QS51</accession>
<dbReference type="AlphaFoldDB" id="A0A1J9QS51"/>